<dbReference type="EMBL" id="RDQH01000336">
    <property type="protein sequence ID" value="RXH88371.1"/>
    <property type="molecule type" value="Genomic_DNA"/>
</dbReference>
<gene>
    <name evidence="2" type="ORF">DVH24_042442</name>
</gene>
<dbReference type="AlphaFoldDB" id="A0A498J4H4"/>
<proteinExistence type="predicted"/>
<keyword evidence="3" id="KW-1185">Reference proteome</keyword>
<evidence type="ECO:0000313" key="3">
    <source>
        <dbReference type="Proteomes" id="UP000290289"/>
    </source>
</evidence>
<protein>
    <submittedName>
        <fullName evidence="2">Uncharacterized protein</fullName>
    </submittedName>
</protein>
<reference evidence="2 3" key="1">
    <citation type="submission" date="2018-10" db="EMBL/GenBank/DDBJ databases">
        <title>A high-quality apple genome assembly.</title>
        <authorList>
            <person name="Hu J."/>
        </authorList>
    </citation>
    <scope>NUCLEOTIDE SEQUENCE [LARGE SCALE GENOMIC DNA]</scope>
    <source>
        <strain evidence="3">cv. HFTH1</strain>
        <tissue evidence="2">Young leaf</tissue>
    </source>
</reference>
<evidence type="ECO:0000256" key="1">
    <source>
        <dbReference type="SAM" id="MobiDB-lite"/>
    </source>
</evidence>
<name>A0A498J4H4_MALDO</name>
<comment type="caution">
    <text evidence="2">The sequence shown here is derived from an EMBL/GenBank/DDBJ whole genome shotgun (WGS) entry which is preliminary data.</text>
</comment>
<accession>A0A498J4H4</accession>
<sequence>MALGSPAFLLGSQDRAETGNGDPKGNTTHYDAVANSATSGVLAARLKSDRCETMPWKDSEGRAEWNEGPCKA</sequence>
<dbReference type="Proteomes" id="UP000290289">
    <property type="component" value="Chromosome 10"/>
</dbReference>
<evidence type="ECO:0000313" key="2">
    <source>
        <dbReference type="EMBL" id="RXH88371.1"/>
    </source>
</evidence>
<feature type="region of interest" description="Disordered" evidence="1">
    <location>
        <begin position="1"/>
        <end position="29"/>
    </location>
</feature>
<organism evidence="2 3">
    <name type="scientific">Malus domestica</name>
    <name type="common">Apple</name>
    <name type="synonym">Pyrus malus</name>
    <dbReference type="NCBI Taxonomy" id="3750"/>
    <lineage>
        <taxon>Eukaryota</taxon>
        <taxon>Viridiplantae</taxon>
        <taxon>Streptophyta</taxon>
        <taxon>Embryophyta</taxon>
        <taxon>Tracheophyta</taxon>
        <taxon>Spermatophyta</taxon>
        <taxon>Magnoliopsida</taxon>
        <taxon>eudicotyledons</taxon>
        <taxon>Gunneridae</taxon>
        <taxon>Pentapetalae</taxon>
        <taxon>rosids</taxon>
        <taxon>fabids</taxon>
        <taxon>Rosales</taxon>
        <taxon>Rosaceae</taxon>
        <taxon>Amygdaloideae</taxon>
        <taxon>Maleae</taxon>
        <taxon>Malus</taxon>
    </lineage>
</organism>